<dbReference type="Pfam" id="PF07589">
    <property type="entry name" value="PEP-CTERM"/>
    <property type="match status" value="1"/>
</dbReference>
<evidence type="ECO:0000313" key="3">
    <source>
        <dbReference type="EMBL" id="BDS07063.1"/>
    </source>
</evidence>
<feature type="chain" id="PRO_5043479278" description="Ice-binding protein C-terminal domain-containing protein" evidence="1">
    <location>
        <begin position="21"/>
        <end position="204"/>
    </location>
</feature>
<dbReference type="NCBIfam" id="TIGR02595">
    <property type="entry name" value="PEP_CTERM"/>
    <property type="match status" value="1"/>
</dbReference>
<reference evidence="3" key="1">
    <citation type="submission" date="2024-07" db="EMBL/GenBank/DDBJ databases">
        <title>Complete genome sequence of Verrucomicrobiaceae bacterium NT6N.</title>
        <authorList>
            <person name="Huang C."/>
            <person name="Takami H."/>
            <person name="Hamasaki K."/>
        </authorList>
    </citation>
    <scope>NUCLEOTIDE SEQUENCE</scope>
    <source>
        <strain evidence="3">NT6N</strain>
    </source>
</reference>
<feature type="signal peptide" evidence="1">
    <location>
        <begin position="1"/>
        <end position="20"/>
    </location>
</feature>
<name>A0AAT9FM85_9BACT</name>
<evidence type="ECO:0000259" key="2">
    <source>
        <dbReference type="Pfam" id="PF07589"/>
    </source>
</evidence>
<dbReference type="AlphaFoldDB" id="A0AAT9FM85"/>
<dbReference type="KEGG" id="osu:NT6N_21030"/>
<organism evidence="3">
    <name type="scientific">Oceaniferula spumae</name>
    <dbReference type="NCBI Taxonomy" id="2979115"/>
    <lineage>
        <taxon>Bacteria</taxon>
        <taxon>Pseudomonadati</taxon>
        <taxon>Verrucomicrobiota</taxon>
        <taxon>Verrucomicrobiia</taxon>
        <taxon>Verrucomicrobiales</taxon>
        <taxon>Verrucomicrobiaceae</taxon>
        <taxon>Oceaniferula</taxon>
    </lineage>
</organism>
<protein>
    <recommendedName>
        <fullName evidence="2">Ice-binding protein C-terminal domain-containing protein</fullName>
    </recommendedName>
</protein>
<evidence type="ECO:0000256" key="1">
    <source>
        <dbReference type="SAM" id="SignalP"/>
    </source>
</evidence>
<gene>
    <name evidence="3" type="ORF">NT6N_21030</name>
</gene>
<proteinExistence type="predicted"/>
<accession>A0AAT9FM85</accession>
<keyword evidence="1" id="KW-0732">Signal</keyword>
<dbReference type="EMBL" id="AP026866">
    <property type="protein sequence ID" value="BDS07063.1"/>
    <property type="molecule type" value="Genomic_DNA"/>
</dbReference>
<sequence>MKKALTSLALAGALTASSQAAVVLQIDLSVSGQITFTATSNLSDATGSGDEFIYLQDFFTSDILSASGTFDDSTPNLITGDLTDFLGTSDSSPSLLINGNTNGGESGLRISSFNDSGAGESDYSTASPAFKGSATFTLSAADQTYFLNNSNTSGDVYAFVQNQAEIDDINDPFIVVGQWAVVPEPSSTALLGLAGLGFILRRKR</sequence>
<feature type="domain" description="Ice-binding protein C-terminal" evidence="2">
    <location>
        <begin position="182"/>
        <end position="203"/>
    </location>
</feature>
<dbReference type="InterPro" id="IPR013424">
    <property type="entry name" value="Ice-binding_C"/>
</dbReference>